<dbReference type="InterPro" id="IPR000086">
    <property type="entry name" value="NUDIX_hydrolase_dom"/>
</dbReference>
<evidence type="ECO:0000256" key="1">
    <source>
        <dbReference type="ARBA" id="ARBA00005582"/>
    </source>
</evidence>
<dbReference type="SUPFAM" id="SSF55811">
    <property type="entry name" value="Nudix"/>
    <property type="match status" value="1"/>
</dbReference>
<dbReference type="PANTHER" id="PTHR43736:SF1">
    <property type="entry name" value="DIHYDRONEOPTERIN TRIPHOSPHATE DIPHOSPHATASE"/>
    <property type="match status" value="1"/>
</dbReference>
<dbReference type="OrthoDB" id="67499at2"/>
<proteinExistence type="inferred from homology"/>
<keyword evidence="4" id="KW-1185">Reference proteome</keyword>
<reference evidence="3 4" key="1">
    <citation type="submission" date="2019-03" db="EMBL/GenBank/DDBJ databases">
        <title>Draft genome sequences of novel Actinobacteria.</title>
        <authorList>
            <person name="Sahin N."/>
            <person name="Ay H."/>
            <person name="Saygin H."/>
        </authorList>
    </citation>
    <scope>NUCLEOTIDE SEQUENCE [LARGE SCALE GENOMIC DNA]</scope>
    <source>
        <strain evidence="3 4">DSM 45347</strain>
    </source>
</reference>
<dbReference type="InterPro" id="IPR015797">
    <property type="entry name" value="NUDIX_hydrolase-like_dom_sf"/>
</dbReference>
<gene>
    <name evidence="3" type="ORF">E1284_29615</name>
</gene>
<evidence type="ECO:0000313" key="4">
    <source>
        <dbReference type="Proteomes" id="UP000295431"/>
    </source>
</evidence>
<name>A0A4V2XL83_9ACTN</name>
<comment type="caution">
    <text evidence="3">The sequence shown here is derived from an EMBL/GenBank/DDBJ whole genome shotgun (WGS) entry which is preliminary data.</text>
</comment>
<evidence type="ECO:0000313" key="3">
    <source>
        <dbReference type="EMBL" id="TDC09396.1"/>
    </source>
</evidence>
<feature type="domain" description="Nudix hydrolase" evidence="2">
    <location>
        <begin position="4"/>
        <end position="130"/>
    </location>
</feature>
<evidence type="ECO:0000259" key="2">
    <source>
        <dbReference type="PROSITE" id="PS51462"/>
    </source>
</evidence>
<dbReference type="AlphaFoldDB" id="A0A4V2XL83"/>
<dbReference type="EMBL" id="SMJW01000197">
    <property type="protein sequence ID" value="TDC09396.1"/>
    <property type="molecule type" value="Genomic_DNA"/>
</dbReference>
<dbReference type="RefSeq" id="WP_131943454.1">
    <property type="nucleotide sequence ID" value="NZ_BAAAMX010000012.1"/>
</dbReference>
<dbReference type="PANTHER" id="PTHR43736">
    <property type="entry name" value="ADP-RIBOSE PYROPHOSPHATASE"/>
    <property type="match status" value="1"/>
</dbReference>
<dbReference type="Pfam" id="PF00293">
    <property type="entry name" value="NUDIX"/>
    <property type="match status" value="1"/>
</dbReference>
<organism evidence="3 4">
    <name type="scientific">Actinomadura bangladeshensis</name>
    <dbReference type="NCBI Taxonomy" id="453573"/>
    <lineage>
        <taxon>Bacteria</taxon>
        <taxon>Bacillati</taxon>
        <taxon>Actinomycetota</taxon>
        <taxon>Actinomycetes</taxon>
        <taxon>Streptosporangiales</taxon>
        <taxon>Thermomonosporaceae</taxon>
        <taxon>Actinomadura</taxon>
    </lineage>
</organism>
<protein>
    <submittedName>
        <fullName evidence="3">NUDIX domain-containing protein</fullName>
    </submittedName>
</protein>
<comment type="similarity">
    <text evidence="1">Belongs to the Nudix hydrolase family.</text>
</comment>
<accession>A0A4V2XL83</accession>
<dbReference type="PROSITE" id="PS51462">
    <property type="entry name" value="NUDIX"/>
    <property type="match status" value="1"/>
</dbReference>
<dbReference type="CDD" id="cd04690">
    <property type="entry name" value="NUDIX_Hydrolase"/>
    <property type="match status" value="1"/>
</dbReference>
<sequence>MTVSRTIDKVAWIHTENRRILSTRSQGKTRYYIPGGKREGDESDLETLAREIREELSVDLQVDEANFLGIFEAQADSHPEGISVIMRCYECPYDGEIKADSEIAEVVWLDYADRWRSSPVDQIIFDWLQQCGRL</sequence>
<dbReference type="Gene3D" id="3.90.79.10">
    <property type="entry name" value="Nucleoside Triphosphate Pyrophosphohydrolase"/>
    <property type="match status" value="1"/>
</dbReference>
<dbReference type="Proteomes" id="UP000295431">
    <property type="component" value="Unassembled WGS sequence"/>
</dbReference>